<reference evidence="3 4" key="1">
    <citation type="submission" date="2021-01" db="EMBL/GenBank/DDBJ databases">
        <title>Whole genome shotgun sequence of Verrucosispora lutea NBRC 106530.</title>
        <authorList>
            <person name="Komaki H."/>
            <person name="Tamura T."/>
        </authorList>
    </citation>
    <scope>NUCLEOTIDE SEQUENCE [LARGE SCALE GENOMIC DNA]</scope>
    <source>
        <strain evidence="3 4">NBRC 106530</strain>
    </source>
</reference>
<dbReference type="Gene3D" id="2.60.120.260">
    <property type="entry name" value="Galactose-binding domain-like"/>
    <property type="match status" value="1"/>
</dbReference>
<organism evidence="3 4">
    <name type="scientific">Micromonospora lutea</name>
    <dbReference type="NCBI Taxonomy" id="419825"/>
    <lineage>
        <taxon>Bacteria</taxon>
        <taxon>Bacillati</taxon>
        <taxon>Actinomycetota</taxon>
        <taxon>Actinomycetes</taxon>
        <taxon>Micromonosporales</taxon>
        <taxon>Micromonosporaceae</taxon>
        <taxon>Micromonospora</taxon>
    </lineage>
</organism>
<sequence>MKAIVTTAVAAALLLLTPGSAPQSQPTSDAPCARQIHPNPSFERGTTGWEAGPRIVVLGDANRPARTGRAYATFAGLDVSRTDLLRATVTVPANCDLTVRFWVRTTTTETIRGDYLNVGLAVTGIPPKTRHSLAFNSGSQWREYTMSSGTATIERTATAVFLASEMAGNGVTTFDVDDVTFTLS</sequence>
<dbReference type="Proteomes" id="UP000643165">
    <property type="component" value="Unassembled WGS sequence"/>
</dbReference>
<feature type="signal peptide" evidence="2">
    <location>
        <begin position="1"/>
        <end position="21"/>
    </location>
</feature>
<name>A0ABQ4J3H6_9ACTN</name>
<evidence type="ECO:0008006" key="5">
    <source>
        <dbReference type="Google" id="ProtNLM"/>
    </source>
</evidence>
<dbReference type="EMBL" id="BOPB01000037">
    <property type="protein sequence ID" value="GIJ24662.1"/>
    <property type="molecule type" value="Genomic_DNA"/>
</dbReference>
<feature type="chain" id="PRO_5046928712" description="CBM-cenC domain-containing protein" evidence="2">
    <location>
        <begin position="22"/>
        <end position="184"/>
    </location>
</feature>
<keyword evidence="4" id="KW-1185">Reference proteome</keyword>
<dbReference type="SUPFAM" id="SSF49785">
    <property type="entry name" value="Galactose-binding domain-like"/>
    <property type="match status" value="1"/>
</dbReference>
<dbReference type="InterPro" id="IPR008979">
    <property type="entry name" value="Galactose-bd-like_sf"/>
</dbReference>
<dbReference type="RefSeq" id="WP_204004568.1">
    <property type="nucleotide sequence ID" value="NZ_BOPB01000037.1"/>
</dbReference>
<feature type="region of interest" description="Disordered" evidence="1">
    <location>
        <begin position="20"/>
        <end position="48"/>
    </location>
</feature>
<evidence type="ECO:0000256" key="2">
    <source>
        <dbReference type="SAM" id="SignalP"/>
    </source>
</evidence>
<gene>
    <name evidence="3" type="ORF">Vlu01_52860</name>
</gene>
<comment type="caution">
    <text evidence="3">The sequence shown here is derived from an EMBL/GenBank/DDBJ whole genome shotgun (WGS) entry which is preliminary data.</text>
</comment>
<keyword evidence="2" id="KW-0732">Signal</keyword>
<protein>
    <recommendedName>
        <fullName evidence="5">CBM-cenC domain-containing protein</fullName>
    </recommendedName>
</protein>
<evidence type="ECO:0000256" key="1">
    <source>
        <dbReference type="SAM" id="MobiDB-lite"/>
    </source>
</evidence>
<evidence type="ECO:0000313" key="4">
    <source>
        <dbReference type="Proteomes" id="UP000643165"/>
    </source>
</evidence>
<proteinExistence type="predicted"/>
<evidence type="ECO:0000313" key="3">
    <source>
        <dbReference type="EMBL" id="GIJ24662.1"/>
    </source>
</evidence>
<accession>A0ABQ4J3H6</accession>